<name>A0ABS1X0G8_9GAMM</name>
<reference evidence="1 2" key="1">
    <citation type="journal article" date="2021" name="Int. J. Syst. Evol. Microbiol.">
        <title>Steroidobacter gossypii sp. nov., isolated from soil of cotton cropping field.</title>
        <authorList>
            <person name="Huang R."/>
            <person name="Yang S."/>
            <person name="Zhen C."/>
            <person name="Liu W."/>
        </authorList>
    </citation>
    <scope>NUCLEOTIDE SEQUENCE [LARGE SCALE GENOMIC DNA]</scope>
    <source>
        <strain evidence="1 2">S1-65</strain>
    </source>
</reference>
<dbReference type="InterPro" id="IPR011990">
    <property type="entry name" value="TPR-like_helical_dom_sf"/>
</dbReference>
<protein>
    <recommendedName>
        <fullName evidence="3">Virulence protein SciE type</fullName>
    </recommendedName>
</protein>
<evidence type="ECO:0000313" key="1">
    <source>
        <dbReference type="EMBL" id="MBM0106730.1"/>
    </source>
</evidence>
<gene>
    <name evidence="1" type="ORF">JM946_18515</name>
</gene>
<sequence>MSKAEELFGAGDLAGSIQELQNEVRRQPADSKLRVFLAQLLMLTGDWERALNQLSVAADLDAGALPMKHAYSAAIQCERIRADVFAGKRSPLVFGEPLPWIASFLQALALDAEGKAAEAAAVRSAALELATPTPGKINESPCEWIADADSRLGPILEVLLNGAYYWVPFERIQSVSIEAPSDARDLVWVPAHLTWTNGGETMGLLPVRYPGSERSEDAAIRMSRKTEWRALHDEHYAGLGQRVLTSDAEELGLLEIREIVLGAASEAGAD</sequence>
<keyword evidence="2" id="KW-1185">Reference proteome</keyword>
<dbReference type="Pfam" id="PF07024">
    <property type="entry name" value="ImpE"/>
    <property type="match status" value="1"/>
</dbReference>
<dbReference type="PIRSF" id="PIRSF029288">
    <property type="entry name" value="SciE_ImpE"/>
    <property type="match status" value="1"/>
</dbReference>
<organism evidence="1 2">
    <name type="scientific">Steroidobacter gossypii</name>
    <dbReference type="NCBI Taxonomy" id="2805490"/>
    <lineage>
        <taxon>Bacteria</taxon>
        <taxon>Pseudomonadati</taxon>
        <taxon>Pseudomonadota</taxon>
        <taxon>Gammaproteobacteria</taxon>
        <taxon>Steroidobacterales</taxon>
        <taxon>Steroidobacteraceae</taxon>
        <taxon>Steroidobacter</taxon>
    </lineage>
</organism>
<accession>A0ABS1X0G8</accession>
<evidence type="ECO:0000313" key="2">
    <source>
        <dbReference type="Proteomes" id="UP000661077"/>
    </source>
</evidence>
<dbReference type="SUPFAM" id="SSF144059">
    <property type="entry name" value="ImpE-like"/>
    <property type="match status" value="1"/>
</dbReference>
<dbReference type="RefSeq" id="WP_203168845.1">
    <property type="nucleotide sequence ID" value="NZ_JAEVLS010000004.1"/>
</dbReference>
<dbReference type="Proteomes" id="UP000661077">
    <property type="component" value="Unassembled WGS sequence"/>
</dbReference>
<comment type="caution">
    <text evidence="1">The sequence shown here is derived from an EMBL/GenBank/DDBJ whole genome shotgun (WGS) entry which is preliminary data.</text>
</comment>
<dbReference type="Gene3D" id="1.25.40.10">
    <property type="entry name" value="Tetratricopeptide repeat domain"/>
    <property type="match status" value="1"/>
</dbReference>
<dbReference type="EMBL" id="JAEVLS010000004">
    <property type="protein sequence ID" value="MBM0106730.1"/>
    <property type="molecule type" value="Genomic_DNA"/>
</dbReference>
<proteinExistence type="predicted"/>
<dbReference type="InterPro" id="IPR009211">
    <property type="entry name" value="TagJ"/>
</dbReference>
<evidence type="ECO:0008006" key="3">
    <source>
        <dbReference type="Google" id="ProtNLM"/>
    </source>
</evidence>